<keyword evidence="1" id="KW-0805">Transcription regulation</keyword>
<dbReference type="Proteomes" id="UP001139308">
    <property type="component" value="Unassembled WGS sequence"/>
</dbReference>
<dbReference type="InterPro" id="IPR018060">
    <property type="entry name" value="HTH_AraC"/>
</dbReference>
<keyword evidence="2" id="KW-0238">DNA-binding</keyword>
<comment type="caution">
    <text evidence="5">The sequence shown here is derived from an EMBL/GenBank/DDBJ whole genome shotgun (WGS) entry which is preliminary data.</text>
</comment>
<keyword evidence="3" id="KW-0804">Transcription</keyword>
<evidence type="ECO:0000256" key="3">
    <source>
        <dbReference type="ARBA" id="ARBA00023163"/>
    </source>
</evidence>
<dbReference type="InterPro" id="IPR050204">
    <property type="entry name" value="AraC_XylS_family_regulators"/>
</dbReference>
<dbReference type="PANTHER" id="PTHR46796:SF6">
    <property type="entry name" value="ARAC SUBFAMILY"/>
    <property type="match status" value="1"/>
</dbReference>
<dbReference type="InterPro" id="IPR009057">
    <property type="entry name" value="Homeodomain-like_sf"/>
</dbReference>
<evidence type="ECO:0000313" key="6">
    <source>
        <dbReference type="Proteomes" id="UP001139308"/>
    </source>
</evidence>
<dbReference type="Gene3D" id="1.10.10.60">
    <property type="entry name" value="Homeodomain-like"/>
    <property type="match status" value="1"/>
</dbReference>
<evidence type="ECO:0000256" key="1">
    <source>
        <dbReference type="ARBA" id="ARBA00023015"/>
    </source>
</evidence>
<dbReference type="SUPFAM" id="SSF46689">
    <property type="entry name" value="Homeodomain-like"/>
    <property type="match status" value="1"/>
</dbReference>
<name>A0A9X1RSU5_9BURK</name>
<dbReference type="InterPro" id="IPR018062">
    <property type="entry name" value="HTH_AraC-typ_CS"/>
</dbReference>
<reference evidence="5" key="1">
    <citation type="submission" date="2022-01" db="EMBL/GenBank/DDBJ databases">
        <title>Genome sequence and assembly of Parabukholderia sp. RG36.</title>
        <authorList>
            <person name="Chhetri G."/>
        </authorList>
    </citation>
    <scope>NUCLEOTIDE SEQUENCE</scope>
    <source>
        <strain evidence="5">RG36</strain>
    </source>
</reference>
<dbReference type="InterPro" id="IPR020449">
    <property type="entry name" value="Tscrpt_reg_AraC-type_HTH"/>
</dbReference>
<dbReference type="SMART" id="SM00342">
    <property type="entry name" value="HTH_ARAC"/>
    <property type="match status" value="1"/>
</dbReference>
<dbReference type="InterPro" id="IPR035418">
    <property type="entry name" value="AraC-bd_2"/>
</dbReference>
<protein>
    <submittedName>
        <fullName evidence="5">AraC family transcriptional regulator</fullName>
    </submittedName>
</protein>
<dbReference type="PRINTS" id="PR00032">
    <property type="entry name" value="HTHARAC"/>
</dbReference>
<proteinExistence type="predicted"/>
<evidence type="ECO:0000313" key="5">
    <source>
        <dbReference type="EMBL" id="MCG5076280.1"/>
    </source>
</evidence>
<accession>A0A9X1RSU5</accession>
<evidence type="ECO:0000256" key="2">
    <source>
        <dbReference type="ARBA" id="ARBA00023125"/>
    </source>
</evidence>
<gene>
    <name evidence="5" type="ORF">L5014_23370</name>
</gene>
<dbReference type="GO" id="GO:0003700">
    <property type="term" value="F:DNA-binding transcription factor activity"/>
    <property type="evidence" value="ECO:0007669"/>
    <property type="project" value="InterPro"/>
</dbReference>
<dbReference type="GO" id="GO:0043565">
    <property type="term" value="F:sequence-specific DNA binding"/>
    <property type="evidence" value="ECO:0007669"/>
    <property type="project" value="InterPro"/>
</dbReference>
<dbReference type="Pfam" id="PF14525">
    <property type="entry name" value="AraC_binding_2"/>
    <property type="match status" value="1"/>
</dbReference>
<organism evidence="5 6">
    <name type="scientific">Paraburkholderia tagetis</name>
    <dbReference type="NCBI Taxonomy" id="2913261"/>
    <lineage>
        <taxon>Bacteria</taxon>
        <taxon>Pseudomonadati</taxon>
        <taxon>Pseudomonadota</taxon>
        <taxon>Betaproteobacteria</taxon>
        <taxon>Burkholderiales</taxon>
        <taxon>Burkholderiaceae</taxon>
        <taxon>Paraburkholderia</taxon>
    </lineage>
</organism>
<dbReference type="EMBL" id="JAKLJA010000023">
    <property type="protein sequence ID" value="MCG5076280.1"/>
    <property type="molecule type" value="Genomic_DNA"/>
</dbReference>
<dbReference type="RefSeq" id="WP_238466130.1">
    <property type="nucleotide sequence ID" value="NZ_JAKLJA010000023.1"/>
</dbReference>
<dbReference type="PROSITE" id="PS01124">
    <property type="entry name" value="HTH_ARAC_FAMILY_2"/>
    <property type="match status" value="1"/>
</dbReference>
<dbReference type="PANTHER" id="PTHR46796">
    <property type="entry name" value="HTH-TYPE TRANSCRIPTIONAL ACTIVATOR RHAS-RELATED"/>
    <property type="match status" value="1"/>
</dbReference>
<sequence length="334" mass="37192">MTENGWIVANGASPARTFNFDLTTAPGRPRTGVQAWFEILHDNYFPLDVKVGRDFRSGLLTRVDIGNIRACTLKTDAMLTERRASRAMPDGRDFYVVEIPREAPVRVAQRGREGVVRPGGFTVVNGAEAYTFETAQRNEVRTLRIPCRSLRARLPSLDDWVAKTCEPSQPLVALFLDFAASYGQHGPGLLSAHHDRVEQHLLDLLVMALLGADDTTSETSVRSAHRQRALRVIEQHFCDPALEPSGVARATGVSERYLQKIFSERRETVSATIRERRILEAKRLLARRAQLRLSVTQIAYAVGFSDPAWFSRVFRQATGVSPAQYEGDASQASA</sequence>
<keyword evidence="6" id="KW-1185">Reference proteome</keyword>
<feature type="domain" description="HTH araC/xylS-type" evidence="4">
    <location>
        <begin position="227"/>
        <end position="328"/>
    </location>
</feature>
<dbReference type="Pfam" id="PF12833">
    <property type="entry name" value="HTH_18"/>
    <property type="match status" value="1"/>
</dbReference>
<dbReference type="PROSITE" id="PS00041">
    <property type="entry name" value="HTH_ARAC_FAMILY_1"/>
    <property type="match status" value="1"/>
</dbReference>
<dbReference type="AlphaFoldDB" id="A0A9X1RSU5"/>
<evidence type="ECO:0000259" key="4">
    <source>
        <dbReference type="PROSITE" id="PS01124"/>
    </source>
</evidence>